<gene>
    <name evidence="2" type="ORF">FHR37_004003</name>
</gene>
<accession>A0ABX2SA49</accession>
<sequence>MNEQSMSAQAEAVLRRHGYGPSGLEFVGAGAQSVCYGTGEVAVLLSRSADADRVDDLTGHVVPGSEPHPTCNNYAVLRWLTTRATDAGVRTPRFLAVGDEPRPYAVVERANGTLAADHPAVAEHADRWFGQLGEELAKTHRVRTTGFGMFVPDGSGGYRGRFATWAEYLDNWLRVHLCVGGSRPEDQKVLDLFLAQGIVTEGDLAQVTAKAREAQEWPVASVLTHYDNRLDNLVVDAGDTGDSDDPDHADDAGRITVLDWGLSLAGIGIRQELIKLFQTEPTSVESPRVAAFLSGYGLSHGEAVEAVEDGKLMLVMDGLGMSYGWAGDPDRLDGIRAWLRTVARLCRDW</sequence>
<dbReference type="SUPFAM" id="SSF56112">
    <property type="entry name" value="Protein kinase-like (PK-like)"/>
    <property type="match status" value="1"/>
</dbReference>
<evidence type="ECO:0000259" key="1">
    <source>
        <dbReference type="Pfam" id="PF01636"/>
    </source>
</evidence>
<dbReference type="RefSeq" id="WP_139239062.1">
    <property type="nucleotide sequence ID" value="NZ_FOOI01000011.1"/>
</dbReference>
<protein>
    <recommendedName>
        <fullName evidence="1">Aminoglycoside phosphotransferase domain-containing protein</fullName>
    </recommendedName>
</protein>
<comment type="caution">
    <text evidence="2">The sequence shown here is derived from an EMBL/GenBank/DDBJ whole genome shotgun (WGS) entry which is preliminary data.</text>
</comment>
<organism evidence="2 3">
    <name type="scientific">Actinopolymorpha cephalotaxi</name>
    <dbReference type="NCBI Taxonomy" id="504797"/>
    <lineage>
        <taxon>Bacteria</taxon>
        <taxon>Bacillati</taxon>
        <taxon>Actinomycetota</taxon>
        <taxon>Actinomycetes</taxon>
        <taxon>Propionibacteriales</taxon>
        <taxon>Actinopolymorphaceae</taxon>
        <taxon>Actinopolymorpha</taxon>
    </lineage>
</organism>
<name>A0ABX2SA49_9ACTN</name>
<dbReference type="Gene3D" id="3.90.1200.10">
    <property type="match status" value="1"/>
</dbReference>
<evidence type="ECO:0000313" key="3">
    <source>
        <dbReference type="Proteomes" id="UP000533017"/>
    </source>
</evidence>
<keyword evidence="3" id="KW-1185">Reference proteome</keyword>
<evidence type="ECO:0000313" key="2">
    <source>
        <dbReference type="EMBL" id="NYH85152.1"/>
    </source>
</evidence>
<dbReference type="Pfam" id="PF01636">
    <property type="entry name" value="APH"/>
    <property type="match status" value="1"/>
</dbReference>
<dbReference type="InterPro" id="IPR011009">
    <property type="entry name" value="Kinase-like_dom_sf"/>
</dbReference>
<reference evidence="2 3" key="1">
    <citation type="submission" date="2020-07" db="EMBL/GenBank/DDBJ databases">
        <title>Sequencing the genomes of 1000 actinobacteria strains.</title>
        <authorList>
            <person name="Klenk H.-P."/>
        </authorList>
    </citation>
    <scope>NUCLEOTIDE SEQUENCE [LARGE SCALE GENOMIC DNA]</scope>
    <source>
        <strain evidence="2 3">DSM 45117</strain>
    </source>
</reference>
<dbReference type="EMBL" id="JACBZA010000001">
    <property type="protein sequence ID" value="NYH85152.1"/>
    <property type="molecule type" value="Genomic_DNA"/>
</dbReference>
<dbReference type="InterPro" id="IPR002575">
    <property type="entry name" value="Aminoglycoside_PTrfase"/>
</dbReference>
<feature type="domain" description="Aminoglycoside phosphotransferase" evidence="1">
    <location>
        <begin position="75"/>
        <end position="240"/>
    </location>
</feature>
<proteinExistence type="predicted"/>
<dbReference type="Proteomes" id="UP000533017">
    <property type="component" value="Unassembled WGS sequence"/>
</dbReference>